<dbReference type="InterPro" id="IPR003439">
    <property type="entry name" value="ABC_transporter-like_ATP-bd"/>
</dbReference>
<dbReference type="GO" id="GO:0005524">
    <property type="term" value="F:ATP binding"/>
    <property type="evidence" value="ECO:0007669"/>
    <property type="project" value="UniProtKB-KW"/>
</dbReference>
<protein>
    <submittedName>
        <fullName evidence="5">Iron complex transport system ATP-binding protein</fullName>
    </submittedName>
</protein>
<dbReference type="Proteomes" id="UP000247591">
    <property type="component" value="Unassembled WGS sequence"/>
</dbReference>
<evidence type="ECO:0000256" key="2">
    <source>
        <dbReference type="ARBA" id="ARBA00022741"/>
    </source>
</evidence>
<gene>
    <name evidence="5" type="ORF">DFR67_103382</name>
</gene>
<comment type="caution">
    <text evidence="5">The sequence shown here is derived from an EMBL/GenBank/DDBJ whole genome shotgun (WGS) entry which is preliminary data.</text>
</comment>
<accession>A0A318S5Q5</accession>
<feature type="domain" description="ABC transporter" evidence="4">
    <location>
        <begin position="12"/>
        <end position="244"/>
    </location>
</feature>
<sequence length="274" mass="29384">MIPVAPVAPVSLSAADVRVRIDGRAIIDGVDMQVDAGSVVGLVGPNGSGKSTLLRALVGLGPRHQGSVHLGDLALESLSARRRARLVAFVAQEEEMPSDLLVHEYVALGRLPHARPWSMGRARDDRAVDKALDAVGMAALAHSPVDNLSGGERRRVVLARGLAQDCGLVVLDEPTNHLDIRHQLELLGLLRRQGRTILMAMHDLNLAAAVCDRVYVLHEGKVLAHGAPEVALSVEVLAEVFGVQAFRLENVATGRTHLVFEDTLARVPRGEETK</sequence>
<dbReference type="InterPro" id="IPR027417">
    <property type="entry name" value="P-loop_NTPase"/>
</dbReference>
<dbReference type="EMBL" id="QJSP01000003">
    <property type="protein sequence ID" value="PYE19469.1"/>
    <property type="molecule type" value="Genomic_DNA"/>
</dbReference>
<dbReference type="PANTHER" id="PTHR42794:SF2">
    <property type="entry name" value="ABC TRANSPORTER ATP-BINDING PROTEIN"/>
    <property type="match status" value="1"/>
</dbReference>
<evidence type="ECO:0000259" key="4">
    <source>
        <dbReference type="PROSITE" id="PS50893"/>
    </source>
</evidence>
<keyword evidence="1" id="KW-0813">Transport</keyword>
<dbReference type="FunFam" id="3.40.50.300:FF:000134">
    <property type="entry name" value="Iron-enterobactin ABC transporter ATP-binding protein"/>
    <property type="match status" value="1"/>
</dbReference>
<dbReference type="SMART" id="SM00382">
    <property type="entry name" value="AAA"/>
    <property type="match status" value="1"/>
</dbReference>
<name>A0A318S5Q5_WILLI</name>
<dbReference type="AlphaFoldDB" id="A0A318S5Q5"/>
<evidence type="ECO:0000313" key="5">
    <source>
        <dbReference type="EMBL" id="PYE19469.1"/>
    </source>
</evidence>
<dbReference type="Pfam" id="PF00005">
    <property type="entry name" value="ABC_tran"/>
    <property type="match status" value="1"/>
</dbReference>
<keyword evidence="2" id="KW-0547">Nucleotide-binding</keyword>
<evidence type="ECO:0000256" key="1">
    <source>
        <dbReference type="ARBA" id="ARBA00022448"/>
    </source>
</evidence>
<dbReference type="SUPFAM" id="SSF52540">
    <property type="entry name" value="P-loop containing nucleoside triphosphate hydrolases"/>
    <property type="match status" value="1"/>
</dbReference>
<reference evidence="5 6" key="1">
    <citation type="submission" date="2018-06" db="EMBL/GenBank/DDBJ databases">
        <title>Genomic Encyclopedia of Type Strains, Phase IV (KMG-IV): sequencing the most valuable type-strain genomes for metagenomic binning, comparative biology and taxonomic classification.</title>
        <authorList>
            <person name="Goeker M."/>
        </authorList>
    </citation>
    <scope>NUCLEOTIDE SEQUENCE [LARGE SCALE GENOMIC DNA]</scope>
    <source>
        <strain evidence="5 6">DSM 45521</strain>
    </source>
</reference>
<organism evidence="5 6">
    <name type="scientific">Williamsia limnetica</name>
    <dbReference type="NCBI Taxonomy" id="882452"/>
    <lineage>
        <taxon>Bacteria</taxon>
        <taxon>Bacillati</taxon>
        <taxon>Actinomycetota</taxon>
        <taxon>Actinomycetes</taxon>
        <taxon>Mycobacteriales</taxon>
        <taxon>Nocardiaceae</taxon>
        <taxon>Williamsia</taxon>
    </lineage>
</organism>
<dbReference type="PROSITE" id="PS00211">
    <property type="entry name" value="ABC_TRANSPORTER_1"/>
    <property type="match status" value="1"/>
</dbReference>
<dbReference type="PROSITE" id="PS50893">
    <property type="entry name" value="ABC_TRANSPORTER_2"/>
    <property type="match status" value="1"/>
</dbReference>
<dbReference type="InterPro" id="IPR003593">
    <property type="entry name" value="AAA+_ATPase"/>
</dbReference>
<dbReference type="InterPro" id="IPR017871">
    <property type="entry name" value="ABC_transporter-like_CS"/>
</dbReference>
<keyword evidence="6" id="KW-1185">Reference proteome</keyword>
<keyword evidence="3 5" id="KW-0067">ATP-binding</keyword>
<dbReference type="CDD" id="cd03214">
    <property type="entry name" value="ABC_Iron-Siderophores_B12_Hemin"/>
    <property type="match status" value="1"/>
</dbReference>
<evidence type="ECO:0000256" key="3">
    <source>
        <dbReference type="ARBA" id="ARBA00022840"/>
    </source>
</evidence>
<dbReference type="Gene3D" id="3.40.50.300">
    <property type="entry name" value="P-loop containing nucleotide triphosphate hydrolases"/>
    <property type="match status" value="1"/>
</dbReference>
<proteinExistence type="predicted"/>
<evidence type="ECO:0000313" key="6">
    <source>
        <dbReference type="Proteomes" id="UP000247591"/>
    </source>
</evidence>
<dbReference type="PANTHER" id="PTHR42794">
    <property type="entry name" value="HEMIN IMPORT ATP-BINDING PROTEIN HMUV"/>
    <property type="match status" value="1"/>
</dbReference>
<dbReference type="GO" id="GO:0016887">
    <property type="term" value="F:ATP hydrolysis activity"/>
    <property type="evidence" value="ECO:0007669"/>
    <property type="project" value="InterPro"/>
</dbReference>